<protein>
    <recommendedName>
        <fullName evidence="7">BHLH domain-containing protein</fullName>
    </recommendedName>
</protein>
<dbReference type="Proteomes" id="UP001234581">
    <property type="component" value="Unassembled WGS sequence"/>
</dbReference>
<feature type="domain" description="BHLH" evidence="7">
    <location>
        <begin position="106"/>
        <end position="158"/>
    </location>
</feature>
<evidence type="ECO:0000256" key="6">
    <source>
        <dbReference type="SAM" id="MobiDB-lite"/>
    </source>
</evidence>
<accession>A0AAD7UU33</accession>
<gene>
    <name evidence="8" type="ORF">O0I10_010815</name>
</gene>
<evidence type="ECO:0000256" key="3">
    <source>
        <dbReference type="ARBA" id="ARBA00023159"/>
    </source>
</evidence>
<proteinExistence type="predicted"/>
<dbReference type="Pfam" id="PF00010">
    <property type="entry name" value="HLH"/>
    <property type="match status" value="1"/>
</dbReference>
<dbReference type="RefSeq" id="XP_058338401.1">
    <property type="nucleotide sequence ID" value="XM_058490789.1"/>
</dbReference>
<keyword evidence="9" id="KW-1185">Reference proteome</keyword>
<name>A0AAD7UU33_9FUNG</name>
<evidence type="ECO:0000256" key="4">
    <source>
        <dbReference type="ARBA" id="ARBA00023163"/>
    </source>
</evidence>
<evidence type="ECO:0000256" key="2">
    <source>
        <dbReference type="ARBA" id="ARBA00023125"/>
    </source>
</evidence>
<keyword evidence="5" id="KW-0539">Nucleus</keyword>
<evidence type="ECO:0000313" key="9">
    <source>
        <dbReference type="Proteomes" id="UP001234581"/>
    </source>
</evidence>
<dbReference type="Gene3D" id="4.10.280.10">
    <property type="entry name" value="Helix-loop-helix DNA-binding domain"/>
    <property type="match status" value="1"/>
</dbReference>
<dbReference type="PANTHER" id="PTHR10328">
    <property type="entry name" value="PROTEIN MAX MYC-ASSOCIATED FACTOR X"/>
    <property type="match status" value="1"/>
</dbReference>
<keyword evidence="1" id="KW-0805">Transcription regulation</keyword>
<comment type="caution">
    <text evidence="8">The sequence shown here is derived from an EMBL/GenBank/DDBJ whole genome shotgun (WGS) entry which is preliminary data.</text>
</comment>
<feature type="compositionally biased region" description="Low complexity" evidence="6">
    <location>
        <begin position="13"/>
        <end position="30"/>
    </location>
</feature>
<sequence>MNLQGQSQPQSLPYTPNAAAAAPPTFFDPASYHQEPIMYPPMPQFSAHGPAVSSQHHPEQQRIQQLNMRHALLQNAFAQQQQQQHQPSQPADLLKSPNKRTPSKAERRAEHNAIERARRENLNSKFQQLAHALPNLQNDRRPSKGTIIERTLDYVRSTMAKEEHYQYQIRVLLKENRRMKRQLKKRRETSSGESVSSSEHDELFMTSPAFLGWEQPPPMSSSSSSSAAAVAAAATAAAISRPMTATGAPSSYNMYMAPAPSSSFTNHSPPVGATLSYYDDDDDSDSASYTHMPVESYPMTMMMGAGDGNECTKVMHPPPPPSEYQVKMESSRQLH</sequence>
<evidence type="ECO:0000313" key="8">
    <source>
        <dbReference type="EMBL" id="KAJ8653487.1"/>
    </source>
</evidence>
<reference evidence="8 9" key="1">
    <citation type="submission" date="2023-03" db="EMBL/GenBank/DDBJ databases">
        <title>Genome sequence of Lichtheimia ornata CBS 291.66.</title>
        <authorList>
            <person name="Mohabir J.T."/>
            <person name="Shea T.P."/>
            <person name="Kurbessoian T."/>
            <person name="Berby B."/>
            <person name="Fontaine J."/>
            <person name="Livny J."/>
            <person name="Gnirke A."/>
            <person name="Stajich J.E."/>
            <person name="Cuomo C.A."/>
        </authorList>
    </citation>
    <scope>NUCLEOTIDE SEQUENCE [LARGE SCALE GENOMIC DNA]</scope>
    <source>
        <strain evidence="8">CBS 291.66</strain>
    </source>
</reference>
<dbReference type="EMBL" id="JARTCD010000077">
    <property type="protein sequence ID" value="KAJ8653487.1"/>
    <property type="molecule type" value="Genomic_DNA"/>
</dbReference>
<dbReference type="GO" id="GO:0046983">
    <property type="term" value="F:protein dimerization activity"/>
    <property type="evidence" value="ECO:0007669"/>
    <property type="project" value="InterPro"/>
</dbReference>
<dbReference type="GO" id="GO:0090575">
    <property type="term" value="C:RNA polymerase II transcription regulator complex"/>
    <property type="evidence" value="ECO:0007669"/>
    <property type="project" value="TreeGrafter"/>
</dbReference>
<feature type="region of interest" description="Disordered" evidence="6">
    <location>
        <begin position="77"/>
        <end position="111"/>
    </location>
</feature>
<dbReference type="AlphaFoldDB" id="A0AAD7UU33"/>
<evidence type="ECO:0000259" key="7">
    <source>
        <dbReference type="PROSITE" id="PS50888"/>
    </source>
</evidence>
<feature type="compositionally biased region" description="Low complexity" evidence="6">
    <location>
        <begin position="77"/>
        <end position="91"/>
    </location>
</feature>
<dbReference type="PANTHER" id="PTHR10328:SF3">
    <property type="entry name" value="PROTEIN MAX"/>
    <property type="match status" value="1"/>
</dbReference>
<feature type="region of interest" description="Disordered" evidence="6">
    <location>
        <begin position="180"/>
        <end position="201"/>
    </location>
</feature>
<evidence type="ECO:0000256" key="5">
    <source>
        <dbReference type="ARBA" id="ARBA00023242"/>
    </source>
</evidence>
<dbReference type="SUPFAM" id="SSF47459">
    <property type="entry name" value="HLH, helix-loop-helix DNA-binding domain"/>
    <property type="match status" value="1"/>
</dbReference>
<organism evidence="8 9">
    <name type="scientific">Lichtheimia ornata</name>
    <dbReference type="NCBI Taxonomy" id="688661"/>
    <lineage>
        <taxon>Eukaryota</taxon>
        <taxon>Fungi</taxon>
        <taxon>Fungi incertae sedis</taxon>
        <taxon>Mucoromycota</taxon>
        <taxon>Mucoromycotina</taxon>
        <taxon>Mucoromycetes</taxon>
        <taxon>Mucorales</taxon>
        <taxon>Lichtheimiaceae</taxon>
        <taxon>Lichtheimia</taxon>
    </lineage>
</organism>
<dbReference type="SMART" id="SM00353">
    <property type="entry name" value="HLH"/>
    <property type="match status" value="1"/>
</dbReference>
<dbReference type="InterPro" id="IPR036638">
    <property type="entry name" value="HLH_DNA-bd_sf"/>
</dbReference>
<dbReference type="InterPro" id="IPR011598">
    <property type="entry name" value="bHLH_dom"/>
</dbReference>
<feature type="region of interest" description="Disordered" evidence="6">
    <location>
        <begin position="1"/>
        <end position="62"/>
    </location>
</feature>
<keyword evidence="4" id="KW-0804">Transcription</keyword>
<dbReference type="GO" id="GO:0045944">
    <property type="term" value="P:positive regulation of transcription by RNA polymerase II"/>
    <property type="evidence" value="ECO:0007669"/>
    <property type="project" value="TreeGrafter"/>
</dbReference>
<dbReference type="GeneID" id="83218217"/>
<feature type="region of interest" description="Disordered" evidence="6">
    <location>
        <begin position="314"/>
        <end position="335"/>
    </location>
</feature>
<feature type="compositionally biased region" description="Polar residues" evidence="6">
    <location>
        <begin position="1"/>
        <end position="12"/>
    </location>
</feature>
<dbReference type="GO" id="GO:0003700">
    <property type="term" value="F:DNA-binding transcription factor activity"/>
    <property type="evidence" value="ECO:0007669"/>
    <property type="project" value="TreeGrafter"/>
</dbReference>
<dbReference type="GO" id="GO:0003677">
    <property type="term" value="F:DNA binding"/>
    <property type="evidence" value="ECO:0007669"/>
    <property type="project" value="UniProtKB-KW"/>
</dbReference>
<dbReference type="PROSITE" id="PS50888">
    <property type="entry name" value="BHLH"/>
    <property type="match status" value="1"/>
</dbReference>
<keyword evidence="3" id="KW-0010">Activator</keyword>
<evidence type="ECO:0000256" key="1">
    <source>
        <dbReference type="ARBA" id="ARBA00023015"/>
    </source>
</evidence>
<keyword evidence="2" id="KW-0238">DNA-binding</keyword>